<protein>
    <submittedName>
        <fullName evidence="6">VirB3 family type IV secretion system protein</fullName>
    </submittedName>
</protein>
<reference evidence="6" key="1">
    <citation type="submission" date="2020-10" db="EMBL/GenBank/DDBJ databases">
        <title>Phylogeny of dyella-like bacteria.</title>
        <authorList>
            <person name="Fu J."/>
        </authorList>
    </citation>
    <scope>NUCLEOTIDE SEQUENCE</scope>
    <source>
        <strain evidence="6">DHOC52</strain>
    </source>
</reference>
<gene>
    <name evidence="6" type="ORF">ISP19_19480</name>
</gene>
<dbReference type="PIRSF" id="PIRSF017854">
    <property type="entry name" value="T4SS_TrbD"/>
    <property type="match status" value="1"/>
</dbReference>
<dbReference type="InterPro" id="IPR016704">
    <property type="entry name" value="Conjugal_tfr_TrbD"/>
</dbReference>
<dbReference type="Pfam" id="PF05101">
    <property type="entry name" value="VirB3"/>
    <property type="match status" value="1"/>
</dbReference>
<dbReference type="NCBIfam" id="NF010395">
    <property type="entry name" value="PRK13823.1"/>
    <property type="match status" value="1"/>
</dbReference>
<comment type="subcellular location">
    <subcellularLocation>
        <location evidence="1">Membrane</location>
    </subcellularLocation>
</comment>
<sequence length="103" mass="11977">MAIRTIPIRRVGNRHTLFLGGDRELVMFSGLLAGALVFSAQEFKAFVVGVTLWTLALMVFRAMAKADPRMRHVYLRQRRYRVYYPPRSTPYRVNGVAEDKQFR</sequence>
<dbReference type="RefSeq" id="WP_204684081.1">
    <property type="nucleotide sequence ID" value="NZ_BSNR01000014.1"/>
</dbReference>
<feature type="transmembrane region" description="Helical" evidence="5">
    <location>
        <begin position="21"/>
        <end position="40"/>
    </location>
</feature>
<dbReference type="Proteomes" id="UP001430149">
    <property type="component" value="Unassembled WGS sequence"/>
</dbReference>
<keyword evidence="2 5" id="KW-0812">Transmembrane</keyword>
<feature type="transmembrane region" description="Helical" evidence="5">
    <location>
        <begin position="46"/>
        <end position="64"/>
    </location>
</feature>
<evidence type="ECO:0000256" key="1">
    <source>
        <dbReference type="ARBA" id="ARBA00004370"/>
    </source>
</evidence>
<evidence type="ECO:0000256" key="2">
    <source>
        <dbReference type="ARBA" id="ARBA00022692"/>
    </source>
</evidence>
<evidence type="ECO:0000256" key="5">
    <source>
        <dbReference type="SAM" id="Phobius"/>
    </source>
</evidence>
<accession>A0ABS2K9E0</accession>
<keyword evidence="4 5" id="KW-0472">Membrane</keyword>
<keyword evidence="3 5" id="KW-1133">Transmembrane helix</keyword>
<evidence type="ECO:0000313" key="6">
    <source>
        <dbReference type="EMBL" id="MBM7127564.1"/>
    </source>
</evidence>
<evidence type="ECO:0000256" key="3">
    <source>
        <dbReference type="ARBA" id="ARBA00022989"/>
    </source>
</evidence>
<comment type="caution">
    <text evidence="6">The sequence shown here is derived from an EMBL/GenBank/DDBJ whole genome shotgun (WGS) entry which is preliminary data.</text>
</comment>
<organism evidence="6 7">
    <name type="scientific">Dyella flava</name>
    <dbReference type="NCBI Taxonomy" id="1920170"/>
    <lineage>
        <taxon>Bacteria</taxon>
        <taxon>Pseudomonadati</taxon>
        <taxon>Pseudomonadota</taxon>
        <taxon>Gammaproteobacteria</taxon>
        <taxon>Lysobacterales</taxon>
        <taxon>Rhodanobacteraceae</taxon>
        <taxon>Dyella</taxon>
    </lineage>
</organism>
<dbReference type="EMBL" id="JADIKE010000039">
    <property type="protein sequence ID" value="MBM7127564.1"/>
    <property type="molecule type" value="Genomic_DNA"/>
</dbReference>
<dbReference type="InterPro" id="IPR007792">
    <property type="entry name" value="T4SS_VirB3/TrbD/AvhB"/>
</dbReference>
<evidence type="ECO:0000313" key="7">
    <source>
        <dbReference type="Proteomes" id="UP001430149"/>
    </source>
</evidence>
<keyword evidence="7" id="KW-1185">Reference proteome</keyword>
<proteinExistence type="predicted"/>
<name>A0ABS2K9E0_9GAMM</name>
<evidence type="ECO:0000256" key="4">
    <source>
        <dbReference type="ARBA" id="ARBA00023136"/>
    </source>
</evidence>